<dbReference type="GO" id="GO:0016491">
    <property type="term" value="F:oxidoreductase activity"/>
    <property type="evidence" value="ECO:0007669"/>
    <property type="project" value="UniProtKB-KW"/>
</dbReference>
<gene>
    <name evidence="3" type="ORF">SAMN04488238_103256</name>
</gene>
<dbReference type="OrthoDB" id="9811519at2"/>
<dbReference type="PANTHER" id="PTHR11091:SF0">
    <property type="entry name" value="MALATE DEHYDROGENASE"/>
    <property type="match status" value="1"/>
</dbReference>
<keyword evidence="4" id="KW-1185">Reference proteome</keyword>
<dbReference type="PANTHER" id="PTHR11091">
    <property type="entry name" value="OXIDOREDUCTASE-RELATED"/>
    <property type="match status" value="1"/>
</dbReference>
<organism evidence="3 4">
    <name type="scientific">Roseicitreum antarcticum</name>
    <dbReference type="NCBI Taxonomy" id="564137"/>
    <lineage>
        <taxon>Bacteria</taxon>
        <taxon>Pseudomonadati</taxon>
        <taxon>Pseudomonadota</taxon>
        <taxon>Alphaproteobacteria</taxon>
        <taxon>Rhodobacterales</taxon>
        <taxon>Paracoccaceae</taxon>
        <taxon>Roseicitreum</taxon>
    </lineage>
</organism>
<dbReference type="InterPro" id="IPR036111">
    <property type="entry name" value="Mal/L-sulfo/L-lacto_DH-like_sf"/>
</dbReference>
<dbReference type="Gene3D" id="3.30.1370.60">
    <property type="entry name" value="Hypothetical oxidoreductase yiak, domain 2"/>
    <property type="match status" value="1"/>
</dbReference>
<evidence type="ECO:0000313" key="4">
    <source>
        <dbReference type="Proteomes" id="UP000198539"/>
    </source>
</evidence>
<dbReference type="SUPFAM" id="SSF89733">
    <property type="entry name" value="L-sulfolactate dehydrogenase-like"/>
    <property type="match status" value="1"/>
</dbReference>
<dbReference type="Gene3D" id="1.10.1530.10">
    <property type="match status" value="1"/>
</dbReference>
<dbReference type="Proteomes" id="UP000198539">
    <property type="component" value="Unassembled WGS sequence"/>
</dbReference>
<protein>
    <submittedName>
        <fullName evidence="3">Ureidoglycolate dehydrogenase (NAD+)</fullName>
    </submittedName>
</protein>
<name>A0A1H2W395_9RHOB</name>
<evidence type="ECO:0000313" key="3">
    <source>
        <dbReference type="EMBL" id="SDW75068.1"/>
    </source>
</evidence>
<sequence length="344" mass="35062">MTRFRFQDLKDYAAALLYATGYAPDHAERTADILVWANARGADSHGVLRIPRYGEMVETGMIDAGAAPSVVSQEGAVAVVDAARAPGSSAMVVAMDTAVDIASRLGIGWCSARNITHAGAVGYFALRAAERGYLGIVMTASGPLMAYHGARVAGLSTNPISIAVPGRGFPLLLDMSTSTVALGKIMHAKDAGTPIPEGWAIDAAGAPVTDPAKISTLTPLGGPKGSGLSLMIEVLSSVLISNPVISSALSGGKGAMNGAALAIRVGAFADPDVFAMQIAELASSLKALPKAPGTDEILMPGERGFRLAAERQVSGIPIAQGTLNRLAAMADKLGVAAPITLPPP</sequence>
<evidence type="ECO:0000256" key="2">
    <source>
        <dbReference type="ARBA" id="ARBA00023002"/>
    </source>
</evidence>
<reference evidence="3 4" key="1">
    <citation type="submission" date="2016-10" db="EMBL/GenBank/DDBJ databases">
        <authorList>
            <person name="de Groot N.N."/>
        </authorList>
    </citation>
    <scope>NUCLEOTIDE SEQUENCE [LARGE SCALE GENOMIC DNA]</scope>
    <source>
        <strain evidence="3 4">CGMCC 1.8894</strain>
    </source>
</reference>
<accession>A0A1H2W395</accession>
<dbReference type="EMBL" id="FNOM01000003">
    <property type="protein sequence ID" value="SDW75068.1"/>
    <property type="molecule type" value="Genomic_DNA"/>
</dbReference>
<dbReference type="InterPro" id="IPR043143">
    <property type="entry name" value="Mal/L-sulf/L-lact_DH-like_NADP"/>
</dbReference>
<dbReference type="Pfam" id="PF02615">
    <property type="entry name" value="Ldh_2"/>
    <property type="match status" value="1"/>
</dbReference>
<dbReference type="AlphaFoldDB" id="A0A1H2W395"/>
<evidence type="ECO:0000256" key="1">
    <source>
        <dbReference type="ARBA" id="ARBA00006056"/>
    </source>
</evidence>
<dbReference type="InterPro" id="IPR043144">
    <property type="entry name" value="Mal/L-sulf/L-lact_DH-like_ah"/>
</dbReference>
<keyword evidence="2" id="KW-0560">Oxidoreductase</keyword>
<dbReference type="STRING" id="564137.SAMN04488238_103256"/>
<dbReference type="InterPro" id="IPR003767">
    <property type="entry name" value="Malate/L-lactate_DH-like"/>
</dbReference>
<proteinExistence type="inferred from homology"/>
<comment type="similarity">
    <text evidence="1">Belongs to the LDH2/MDH2 oxidoreductase family.</text>
</comment>